<evidence type="ECO:0000259" key="3">
    <source>
        <dbReference type="PROSITE" id="PS50977"/>
    </source>
</evidence>
<accession>A0A542E312</accession>
<dbReference type="GO" id="GO:0000976">
    <property type="term" value="F:transcription cis-regulatory region binding"/>
    <property type="evidence" value="ECO:0007669"/>
    <property type="project" value="TreeGrafter"/>
</dbReference>
<evidence type="ECO:0000256" key="1">
    <source>
        <dbReference type="ARBA" id="ARBA00023125"/>
    </source>
</evidence>
<comment type="caution">
    <text evidence="4">The sequence shown here is derived from an EMBL/GenBank/DDBJ whole genome shotgun (WGS) entry which is preliminary data.</text>
</comment>
<feature type="DNA-binding region" description="H-T-H motif" evidence="2">
    <location>
        <begin position="51"/>
        <end position="70"/>
    </location>
</feature>
<dbReference type="PRINTS" id="PR00455">
    <property type="entry name" value="HTHTETR"/>
</dbReference>
<protein>
    <submittedName>
        <fullName evidence="4">TetR family transcriptional regulator</fullName>
    </submittedName>
</protein>
<dbReference type="OrthoDB" id="4542210at2"/>
<name>A0A542E312_9MICO</name>
<dbReference type="PANTHER" id="PTHR30055:SF209">
    <property type="entry name" value="POSSIBLE TRANSCRIPTIONAL REGULATORY PROTEIN (PROBABLY TETR-FAMILY)"/>
    <property type="match status" value="1"/>
</dbReference>
<dbReference type="InterPro" id="IPR001647">
    <property type="entry name" value="HTH_TetR"/>
</dbReference>
<dbReference type="InterPro" id="IPR009057">
    <property type="entry name" value="Homeodomain-like_sf"/>
</dbReference>
<evidence type="ECO:0000256" key="2">
    <source>
        <dbReference type="PROSITE-ProRule" id="PRU00335"/>
    </source>
</evidence>
<dbReference type="Pfam" id="PF00440">
    <property type="entry name" value="TetR_N"/>
    <property type="match status" value="1"/>
</dbReference>
<gene>
    <name evidence="4" type="ORF">FB458_2835</name>
</gene>
<organism evidence="4 5">
    <name type="scientific">Lapillicoccus jejuensis</name>
    <dbReference type="NCBI Taxonomy" id="402171"/>
    <lineage>
        <taxon>Bacteria</taxon>
        <taxon>Bacillati</taxon>
        <taxon>Actinomycetota</taxon>
        <taxon>Actinomycetes</taxon>
        <taxon>Micrococcales</taxon>
        <taxon>Intrasporangiaceae</taxon>
        <taxon>Lapillicoccus</taxon>
    </lineage>
</organism>
<evidence type="ECO:0000313" key="4">
    <source>
        <dbReference type="EMBL" id="TQJ09721.1"/>
    </source>
</evidence>
<dbReference type="RefSeq" id="WP_141849049.1">
    <property type="nucleotide sequence ID" value="NZ_BAAAPR010000007.1"/>
</dbReference>
<dbReference type="PROSITE" id="PS50977">
    <property type="entry name" value="HTH_TETR_2"/>
    <property type="match status" value="1"/>
</dbReference>
<feature type="domain" description="HTH tetR-type" evidence="3">
    <location>
        <begin position="28"/>
        <end position="88"/>
    </location>
</feature>
<dbReference type="Gene3D" id="1.10.357.10">
    <property type="entry name" value="Tetracycline Repressor, domain 2"/>
    <property type="match status" value="1"/>
</dbReference>
<dbReference type="PANTHER" id="PTHR30055">
    <property type="entry name" value="HTH-TYPE TRANSCRIPTIONAL REGULATOR RUTR"/>
    <property type="match status" value="1"/>
</dbReference>
<dbReference type="GO" id="GO:0003700">
    <property type="term" value="F:DNA-binding transcription factor activity"/>
    <property type="evidence" value="ECO:0007669"/>
    <property type="project" value="TreeGrafter"/>
</dbReference>
<reference evidence="4 5" key="1">
    <citation type="submission" date="2019-06" db="EMBL/GenBank/DDBJ databases">
        <title>Sequencing the genomes of 1000 actinobacteria strains.</title>
        <authorList>
            <person name="Klenk H.-P."/>
        </authorList>
    </citation>
    <scope>NUCLEOTIDE SEQUENCE [LARGE SCALE GENOMIC DNA]</scope>
    <source>
        <strain evidence="4 5">DSM 18607</strain>
    </source>
</reference>
<dbReference type="EMBL" id="VFMN01000001">
    <property type="protein sequence ID" value="TQJ09721.1"/>
    <property type="molecule type" value="Genomic_DNA"/>
</dbReference>
<keyword evidence="5" id="KW-1185">Reference proteome</keyword>
<proteinExistence type="predicted"/>
<dbReference type="InterPro" id="IPR050109">
    <property type="entry name" value="HTH-type_TetR-like_transc_reg"/>
</dbReference>
<evidence type="ECO:0000313" key="5">
    <source>
        <dbReference type="Proteomes" id="UP000317893"/>
    </source>
</evidence>
<dbReference type="AlphaFoldDB" id="A0A542E312"/>
<dbReference type="Proteomes" id="UP000317893">
    <property type="component" value="Unassembled WGS sequence"/>
</dbReference>
<dbReference type="SUPFAM" id="SSF46689">
    <property type="entry name" value="Homeodomain-like"/>
    <property type="match status" value="1"/>
</dbReference>
<sequence length="206" mass="21772">MATGPEHALPLVARPGPVLPDHLRADAARNREALLEAAAALVAESCVGAVTMDAVAQRAGVGKGTVFRRFGSREGLMGALLNLSEAEWQTAVLSGPPPLGPGAPPYDRLVAFGRSRLESTLRHAELIAAAGVAGRRSLPAWSFAAMHVRILLEQLGVDGDLPVLTTALLAPLEMPVLSQQLDGDGFPVQRVLDGWVDLLERVTRRS</sequence>
<keyword evidence="1 2" id="KW-0238">DNA-binding</keyword>